<keyword evidence="5" id="KW-0223">Dioxygenase</keyword>
<evidence type="ECO:0000259" key="4">
    <source>
        <dbReference type="Pfam" id="PF02668"/>
    </source>
</evidence>
<evidence type="ECO:0000256" key="3">
    <source>
        <dbReference type="ARBA" id="ARBA00023194"/>
    </source>
</evidence>
<feature type="domain" description="TauD/TfdA-like" evidence="4">
    <location>
        <begin position="41"/>
        <end position="330"/>
    </location>
</feature>
<evidence type="ECO:0000256" key="1">
    <source>
        <dbReference type="ARBA" id="ARBA00001954"/>
    </source>
</evidence>
<organism evidence="5 6">
    <name type="scientific">Pseudoalteromonas denitrificans DSM 6059</name>
    <dbReference type="NCBI Taxonomy" id="1123010"/>
    <lineage>
        <taxon>Bacteria</taxon>
        <taxon>Pseudomonadati</taxon>
        <taxon>Pseudomonadota</taxon>
        <taxon>Gammaproteobacteria</taxon>
        <taxon>Alteromonadales</taxon>
        <taxon>Pseudoalteromonadaceae</taxon>
        <taxon>Pseudoalteromonas</taxon>
    </lineage>
</organism>
<comment type="cofactor">
    <cofactor evidence="1">
        <name>Fe(2+)</name>
        <dbReference type="ChEBI" id="CHEBI:29033"/>
    </cofactor>
</comment>
<keyword evidence="6" id="KW-1185">Reference proteome</keyword>
<dbReference type="AlphaFoldDB" id="A0A1I1Q0T8"/>
<dbReference type="PANTHER" id="PTHR10696:SF56">
    <property type="entry name" value="TAUD_TFDA-LIKE DOMAIN-CONTAINING PROTEIN"/>
    <property type="match status" value="1"/>
</dbReference>
<evidence type="ECO:0000256" key="2">
    <source>
        <dbReference type="ARBA" id="ARBA00023002"/>
    </source>
</evidence>
<keyword evidence="2" id="KW-0560">Oxidoreductase</keyword>
<reference evidence="5 6" key="1">
    <citation type="submission" date="2016-10" db="EMBL/GenBank/DDBJ databases">
        <authorList>
            <person name="de Groot N.N."/>
        </authorList>
    </citation>
    <scope>NUCLEOTIDE SEQUENCE [LARGE SCALE GENOMIC DNA]</scope>
    <source>
        <strain evidence="5 6">DSM 6059</strain>
    </source>
</reference>
<gene>
    <name evidence="5" type="ORF">SAMN02745724_03695</name>
</gene>
<dbReference type="InterPro" id="IPR042098">
    <property type="entry name" value="TauD-like_sf"/>
</dbReference>
<dbReference type="InterPro" id="IPR050411">
    <property type="entry name" value="AlphaKG_dependent_hydroxylases"/>
</dbReference>
<sequence>MCINNTLAKLTYLQGKYILMNTQFSSVNSTDSFPFMVTVTETMSLNKLKEYTKKLINEQLLQYGAILVRGCTELTITDFKELSEHCTGESKNYDFASTPRSKVAKGIYTTTEYPPHMTIPLHNEQSYTNQWADHLWLFCDVAATKGGETPLADSRLVYQKIPEDIRNRFIEKGIMYVRNYGGGLDLPWQEVFNTDDKSVVEQYCTDQNIEFEWKEDDELRTKQICQAITSHPVSGEKSWFNQAHLFHVSALAEKVRTNLLSIIEESELPRNAYYGDGSPIKSSDLDIIRAVYDEVEVSSPWQKGDFVIVDNILAAHGRKSFEGERKVYVVMT</sequence>
<protein>
    <submittedName>
        <fullName evidence="5">Taurine dioxygenase, alpha-ketoglutarate-dependent</fullName>
    </submittedName>
</protein>
<dbReference type="GO" id="GO:0017000">
    <property type="term" value="P:antibiotic biosynthetic process"/>
    <property type="evidence" value="ECO:0007669"/>
    <property type="project" value="UniProtKB-KW"/>
</dbReference>
<dbReference type="GO" id="GO:0016706">
    <property type="term" value="F:2-oxoglutarate-dependent dioxygenase activity"/>
    <property type="evidence" value="ECO:0007669"/>
    <property type="project" value="UniProtKB-ARBA"/>
</dbReference>
<dbReference type="Gene3D" id="3.60.130.10">
    <property type="entry name" value="Clavaminate synthase-like"/>
    <property type="match status" value="1"/>
</dbReference>
<dbReference type="Proteomes" id="UP000198862">
    <property type="component" value="Unassembled WGS sequence"/>
</dbReference>
<dbReference type="PANTHER" id="PTHR10696">
    <property type="entry name" value="GAMMA-BUTYROBETAINE HYDROXYLASE-RELATED"/>
    <property type="match status" value="1"/>
</dbReference>
<name>A0A1I1Q0T8_9GAMM</name>
<dbReference type="SUPFAM" id="SSF51197">
    <property type="entry name" value="Clavaminate synthase-like"/>
    <property type="match status" value="1"/>
</dbReference>
<dbReference type="EMBL" id="FOLO01000037">
    <property type="protein sequence ID" value="SFD15669.1"/>
    <property type="molecule type" value="Genomic_DNA"/>
</dbReference>
<evidence type="ECO:0000313" key="5">
    <source>
        <dbReference type="EMBL" id="SFD15669.1"/>
    </source>
</evidence>
<accession>A0A1I1Q0T8</accession>
<proteinExistence type="predicted"/>
<dbReference type="STRING" id="1123010.SAMN02745724_03695"/>
<dbReference type="Pfam" id="PF02668">
    <property type="entry name" value="TauD"/>
    <property type="match status" value="1"/>
</dbReference>
<dbReference type="InterPro" id="IPR003819">
    <property type="entry name" value="TauD/TfdA-like"/>
</dbReference>
<evidence type="ECO:0000313" key="6">
    <source>
        <dbReference type="Proteomes" id="UP000198862"/>
    </source>
</evidence>
<keyword evidence="3" id="KW-0045">Antibiotic biosynthesis</keyword>